<proteinExistence type="predicted"/>
<feature type="chain" id="PRO_5011643418" evidence="1">
    <location>
        <begin position="22"/>
        <end position="227"/>
    </location>
</feature>
<dbReference type="InterPro" id="IPR053147">
    <property type="entry name" value="Hsp_HslJ-like"/>
</dbReference>
<dbReference type="PANTHER" id="PTHR35535">
    <property type="entry name" value="HEAT SHOCK PROTEIN HSLJ"/>
    <property type="match status" value="1"/>
</dbReference>
<evidence type="ECO:0000259" key="3">
    <source>
        <dbReference type="Pfam" id="PF14302"/>
    </source>
</evidence>
<reference evidence="5" key="1">
    <citation type="submission" date="2016-10" db="EMBL/GenBank/DDBJ databases">
        <authorList>
            <person name="Varghese N."/>
            <person name="Submissions S."/>
        </authorList>
    </citation>
    <scope>NUCLEOTIDE SEQUENCE [LARGE SCALE GENOMIC DNA]</scope>
    <source>
        <strain evidence="5">DSM 23095</strain>
    </source>
</reference>
<feature type="signal peptide" evidence="1">
    <location>
        <begin position="1"/>
        <end position="21"/>
    </location>
</feature>
<dbReference type="Pfam" id="PF14302">
    <property type="entry name" value="DUF4377"/>
    <property type="match status" value="1"/>
</dbReference>
<dbReference type="InterPro" id="IPR038670">
    <property type="entry name" value="HslJ-like_sf"/>
</dbReference>
<dbReference type="InterPro" id="IPR025485">
    <property type="entry name" value="DUF4377"/>
</dbReference>
<evidence type="ECO:0000259" key="2">
    <source>
        <dbReference type="Pfam" id="PF03724"/>
    </source>
</evidence>
<keyword evidence="1" id="KW-0732">Signal</keyword>
<dbReference type="PANTHER" id="PTHR35535:SF2">
    <property type="entry name" value="DUF306 DOMAIN-CONTAINING PROTEIN"/>
    <property type="match status" value="1"/>
</dbReference>
<sequence length="227" mass="25692">MNRQLLLLLFFLGLISCNTSMDEAEIETWWINSAKVDCTGEGTMSCFEIQKGEKIDQSIWELFYSPIEGFEYTPGFIYQVKVQINPKTEPIPADASSFSYKVMEVLSQEADPTLKITSIWKVIRVGELTEPLNFGKNEPLIFEFNASQRSYFGDLSCNTVRGEILENDGENLKLGPGATTMMSCPSMEVEQAISQALIQVKSYQVKDGKLLFFDEKQQELMAFQVVD</sequence>
<accession>A0A1G6VR40</accession>
<dbReference type="Proteomes" id="UP000199060">
    <property type="component" value="Unassembled WGS sequence"/>
</dbReference>
<keyword evidence="5" id="KW-1185">Reference proteome</keyword>
<feature type="domain" description="DUF306" evidence="2">
    <location>
        <begin position="119"/>
        <end position="224"/>
    </location>
</feature>
<evidence type="ECO:0000256" key="1">
    <source>
        <dbReference type="SAM" id="SignalP"/>
    </source>
</evidence>
<evidence type="ECO:0000313" key="5">
    <source>
        <dbReference type="Proteomes" id="UP000199060"/>
    </source>
</evidence>
<feature type="domain" description="DUF4377" evidence="3">
    <location>
        <begin position="30"/>
        <end position="108"/>
    </location>
</feature>
<dbReference type="Gene3D" id="2.40.128.270">
    <property type="match status" value="1"/>
</dbReference>
<gene>
    <name evidence="4" type="ORF">SAMN04488104_103733</name>
</gene>
<protein>
    <submittedName>
        <fullName evidence="4">Heat shock protein HslJ</fullName>
    </submittedName>
</protein>
<keyword evidence="4" id="KW-0346">Stress response</keyword>
<dbReference type="OrthoDB" id="880459at2"/>
<evidence type="ECO:0000313" key="4">
    <source>
        <dbReference type="EMBL" id="SDD55883.1"/>
    </source>
</evidence>
<dbReference type="RefSeq" id="WP_087940617.1">
    <property type="nucleotide sequence ID" value="NZ_FNAC01000037.1"/>
</dbReference>
<dbReference type="PROSITE" id="PS51257">
    <property type="entry name" value="PROKAR_LIPOPROTEIN"/>
    <property type="match status" value="1"/>
</dbReference>
<dbReference type="AlphaFoldDB" id="A0A1G6VR40"/>
<dbReference type="EMBL" id="FNAC01000037">
    <property type="protein sequence ID" value="SDD55883.1"/>
    <property type="molecule type" value="Genomic_DNA"/>
</dbReference>
<name>A0A1G6VR40_9BACT</name>
<dbReference type="STRING" id="686796.SAMN04488104_103733"/>
<dbReference type="InterPro" id="IPR005184">
    <property type="entry name" value="DUF306_Meta_HslJ"/>
</dbReference>
<dbReference type="Pfam" id="PF03724">
    <property type="entry name" value="META"/>
    <property type="match status" value="1"/>
</dbReference>
<organism evidence="4 5">
    <name type="scientific">Algoriphagus faecimaris</name>
    <dbReference type="NCBI Taxonomy" id="686796"/>
    <lineage>
        <taxon>Bacteria</taxon>
        <taxon>Pseudomonadati</taxon>
        <taxon>Bacteroidota</taxon>
        <taxon>Cytophagia</taxon>
        <taxon>Cytophagales</taxon>
        <taxon>Cyclobacteriaceae</taxon>
        <taxon>Algoriphagus</taxon>
    </lineage>
</organism>